<accession>A0A0B4X2H8</accession>
<dbReference type="EMBL" id="CP006877">
    <property type="protein sequence ID" value="AJD42274.1"/>
    <property type="molecule type" value="Genomic_DNA"/>
</dbReference>
<dbReference type="HOGENOM" id="CLU_2082950_0_0_5"/>
<reference evidence="1 2" key="1">
    <citation type="submission" date="2013-11" db="EMBL/GenBank/DDBJ databases">
        <title>Complete genome sequence of Rhizobium gallicum bv. gallicum R602.</title>
        <authorList>
            <person name="Bustos P."/>
            <person name="Santamaria R.I."/>
            <person name="Lozano L."/>
            <person name="Acosta J.L."/>
            <person name="Ormeno-Orrillo E."/>
            <person name="Rogel M.A."/>
            <person name="Romero D."/>
            <person name="Cevallos M.A."/>
            <person name="Martinez-Romero E."/>
            <person name="Gonzalez V."/>
        </authorList>
    </citation>
    <scope>NUCLEOTIDE SEQUENCE [LARGE SCALE GENOMIC DNA]</scope>
    <source>
        <strain evidence="1 2">R602</strain>
    </source>
</reference>
<organism evidence="1 2">
    <name type="scientific">Rhizobium gallicum bv. gallicum R602sp</name>
    <dbReference type="NCBI Taxonomy" id="1041138"/>
    <lineage>
        <taxon>Bacteria</taxon>
        <taxon>Pseudomonadati</taxon>
        <taxon>Pseudomonadota</taxon>
        <taxon>Alphaproteobacteria</taxon>
        <taxon>Hyphomicrobiales</taxon>
        <taxon>Rhizobiaceae</taxon>
        <taxon>Rhizobium/Agrobacterium group</taxon>
        <taxon>Rhizobium</taxon>
    </lineage>
</organism>
<keyword evidence="2" id="KW-1185">Reference proteome</keyword>
<dbReference type="KEGG" id="rga:RGR602_CH02957"/>
<dbReference type="AlphaFoldDB" id="A0A0B4X2H8"/>
<proteinExistence type="predicted"/>
<evidence type="ECO:0000313" key="2">
    <source>
        <dbReference type="Proteomes" id="UP000031368"/>
    </source>
</evidence>
<protein>
    <submittedName>
        <fullName evidence="1">Uncharacterized protein</fullName>
    </submittedName>
</protein>
<gene>
    <name evidence="1" type="ORF">RGR602_CH02957</name>
</gene>
<name>A0A0B4X2H8_9HYPH</name>
<sequence>MKRTIMPVFCDASPFAGGAANQENRRLNALFQMHGLQNTFGFSLHDADLKQYMFAFSGCRPALSRVLGGAGTNNRQPVAARKLREAEYRCSLIESADQDPAEWLARCPEPDGEAIGP</sequence>
<evidence type="ECO:0000313" key="1">
    <source>
        <dbReference type="EMBL" id="AJD42274.1"/>
    </source>
</evidence>
<dbReference type="Proteomes" id="UP000031368">
    <property type="component" value="Chromosome"/>
</dbReference>